<evidence type="ECO:0000313" key="1">
    <source>
        <dbReference type="EMBL" id="AFQ22227.1"/>
    </source>
</evidence>
<accession>J9QNW6</accession>
<name>J9QNW6_9CAUD</name>
<dbReference type="GeneID" id="13826865"/>
<dbReference type="EMBL" id="JX195166">
    <property type="protein sequence ID" value="AFQ22227.1"/>
    <property type="molecule type" value="Genomic_DNA"/>
</dbReference>
<dbReference type="KEGG" id="vg:13826865"/>
<organism evidence="1 2">
    <name type="scientific">Pectobacterium phage My1</name>
    <dbReference type="NCBI Taxonomy" id="1204539"/>
    <lineage>
        <taxon>Viruses</taxon>
        <taxon>Duplodnaviria</taxon>
        <taxon>Heunggongvirae</taxon>
        <taxon>Uroviricota</taxon>
        <taxon>Caudoviricetes</taxon>
        <taxon>Demerecviridae</taxon>
        <taxon>Mccorquodalevirinae</taxon>
        <taxon>Myunavirus</taxon>
        <taxon>Myunavirus My1</taxon>
    </lineage>
</organism>
<reference evidence="1 2" key="1">
    <citation type="journal article" date="2012" name="J. Virol.">
        <title>Complete Genome Sequence of Pectobacterium carotovorum subsp. carotovorum Bacteriophage My1.</title>
        <authorList>
            <person name="Lee D.H."/>
            <person name="Lee J.H."/>
            <person name="Shin H."/>
            <person name="Ji S."/>
            <person name="Roh E."/>
            <person name="Jung K."/>
            <person name="Ryu S."/>
            <person name="Choi J."/>
            <person name="Heu S."/>
        </authorList>
    </citation>
    <scope>NUCLEOTIDE SEQUENCE [LARGE SCALE GENOMIC DNA]</scope>
</reference>
<sequence length="92" mass="10396">MKEPNFHVKFHCCGDEDNFKGFGTFNMCKCGASGFDSGDGYYTRVLGNPALVEVINCNLDKEYVCQECGEIDECHWECPHCGFDSMIEYEGE</sequence>
<proteinExistence type="predicted"/>
<dbReference type="Proteomes" id="UP000006280">
    <property type="component" value="Segment"/>
</dbReference>
<keyword evidence="2" id="KW-1185">Reference proteome</keyword>
<dbReference type="OrthoDB" id="24748at10239"/>
<dbReference type="RefSeq" id="YP_006906320.1">
    <property type="nucleotide sequence ID" value="NC_018837.1"/>
</dbReference>
<evidence type="ECO:0000313" key="2">
    <source>
        <dbReference type="Proteomes" id="UP000006280"/>
    </source>
</evidence>
<gene>
    <name evidence="1" type="ORF">My1_068</name>
</gene>
<protein>
    <submittedName>
        <fullName evidence="1">Uncharacterized protein</fullName>
    </submittedName>
</protein>